<evidence type="ECO:0000313" key="3">
    <source>
        <dbReference type="Proteomes" id="UP000036938"/>
    </source>
</evidence>
<sequence length="65" mass="6748">MGHGPTRGELLFRLAFSLAGLVLLAVALFVRGVPQGPALVEVVVVAGGFFGGTAVWTLWKLGKAK</sequence>
<proteinExistence type="predicted"/>
<organism evidence="2 3">
    <name type="scientific">Pseudaestuariivita atlantica</name>
    <dbReference type="NCBI Taxonomy" id="1317121"/>
    <lineage>
        <taxon>Bacteria</taxon>
        <taxon>Pseudomonadati</taxon>
        <taxon>Pseudomonadota</taxon>
        <taxon>Alphaproteobacteria</taxon>
        <taxon>Rhodobacterales</taxon>
        <taxon>Paracoccaceae</taxon>
        <taxon>Pseudaestuariivita</taxon>
    </lineage>
</organism>
<feature type="transmembrane region" description="Helical" evidence="1">
    <location>
        <begin position="12"/>
        <end position="32"/>
    </location>
</feature>
<dbReference type="STRING" id="1317121.ATO11_17085"/>
<dbReference type="AlphaFoldDB" id="A0A0L1JKP4"/>
<keyword evidence="3" id="KW-1185">Reference proteome</keyword>
<dbReference type="EMBL" id="AQQZ01000009">
    <property type="protein sequence ID" value="KNG92334.1"/>
    <property type="molecule type" value="Genomic_DNA"/>
</dbReference>
<keyword evidence="1" id="KW-0812">Transmembrane</keyword>
<comment type="caution">
    <text evidence="2">The sequence shown here is derived from an EMBL/GenBank/DDBJ whole genome shotgun (WGS) entry which is preliminary data.</text>
</comment>
<dbReference type="RefSeq" id="WP_050532132.1">
    <property type="nucleotide sequence ID" value="NZ_AQQZ01000009.1"/>
</dbReference>
<protein>
    <submittedName>
        <fullName evidence="2">Uncharacterized protein</fullName>
    </submittedName>
</protein>
<feature type="transmembrane region" description="Helical" evidence="1">
    <location>
        <begin position="38"/>
        <end position="59"/>
    </location>
</feature>
<gene>
    <name evidence="2" type="ORF">ATO11_17085</name>
</gene>
<evidence type="ECO:0000256" key="1">
    <source>
        <dbReference type="SAM" id="Phobius"/>
    </source>
</evidence>
<dbReference type="Proteomes" id="UP000036938">
    <property type="component" value="Unassembled WGS sequence"/>
</dbReference>
<keyword evidence="1" id="KW-1133">Transmembrane helix</keyword>
<evidence type="ECO:0000313" key="2">
    <source>
        <dbReference type="EMBL" id="KNG92334.1"/>
    </source>
</evidence>
<keyword evidence="1" id="KW-0472">Membrane</keyword>
<accession>A0A0L1JKP4</accession>
<name>A0A0L1JKP4_9RHOB</name>
<reference evidence="2 3" key="1">
    <citation type="journal article" date="2015" name="Int. J. Syst. Evol. Microbiol.">
        <title>Aestuariivita atlantica sp. nov., isolated from deep sea sediment of the Atlantic Ocean.</title>
        <authorList>
            <person name="Li G."/>
            <person name="Lai Q."/>
            <person name="Du Y."/>
            <person name="Liu X."/>
            <person name="Sun F."/>
            <person name="Shao Z."/>
        </authorList>
    </citation>
    <scope>NUCLEOTIDE SEQUENCE [LARGE SCALE GENOMIC DNA]</scope>
    <source>
        <strain evidence="2 3">22II-S11-z3</strain>
    </source>
</reference>